<reference evidence="8 9" key="1">
    <citation type="submission" date="2020-02" db="EMBL/GenBank/DDBJ databases">
        <title>Sequencing the genomes of 1000 actinobacteria strains.</title>
        <authorList>
            <person name="Klenk H.-P."/>
        </authorList>
    </citation>
    <scope>NUCLEOTIDE SEQUENCE [LARGE SCALE GENOMIC DNA]</scope>
    <source>
        <strain evidence="8 9">DSM 19609</strain>
    </source>
</reference>
<comment type="subunit">
    <text evidence="5 7">Monomer.</text>
</comment>
<keyword evidence="4 5" id="KW-0418">Kinase</keyword>
<feature type="binding site" evidence="5">
    <location>
        <begin position="57"/>
        <end position="59"/>
    </location>
    <ligand>
        <name>AMP</name>
        <dbReference type="ChEBI" id="CHEBI:456215"/>
    </ligand>
</feature>
<dbReference type="NCBIfam" id="NF011104">
    <property type="entry name" value="PRK14531.1"/>
    <property type="match status" value="1"/>
</dbReference>
<evidence type="ECO:0000256" key="6">
    <source>
        <dbReference type="RuleBase" id="RU003330"/>
    </source>
</evidence>
<feature type="binding site" evidence="5">
    <location>
        <position position="172"/>
    </location>
    <ligand>
        <name>ATP</name>
        <dbReference type="ChEBI" id="CHEBI:30616"/>
    </ligand>
</feature>
<comment type="catalytic activity">
    <reaction evidence="5 7">
        <text>AMP + ATP = 2 ADP</text>
        <dbReference type="Rhea" id="RHEA:12973"/>
        <dbReference type="ChEBI" id="CHEBI:30616"/>
        <dbReference type="ChEBI" id="CHEBI:456215"/>
        <dbReference type="ChEBI" id="CHEBI:456216"/>
        <dbReference type="EC" id="2.7.4.3"/>
    </reaction>
</comment>
<organism evidence="8 9">
    <name type="scientific">Brooklawnia cerclae</name>
    <dbReference type="NCBI Taxonomy" id="349934"/>
    <lineage>
        <taxon>Bacteria</taxon>
        <taxon>Bacillati</taxon>
        <taxon>Actinomycetota</taxon>
        <taxon>Actinomycetes</taxon>
        <taxon>Propionibacteriales</taxon>
        <taxon>Propionibacteriaceae</taxon>
        <taxon>Brooklawnia</taxon>
    </lineage>
</organism>
<gene>
    <name evidence="5" type="primary">adk</name>
    <name evidence="8" type="ORF">FB473_000499</name>
</gene>
<comment type="domain">
    <text evidence="5">Consists of three domains, a large central CORE domain and two small peripheral domains, NMPbind and LID, which undergo movements during catalysis. The LID domain closes over the site of phosphoryl transfer upon ATP binding. Assembling and dissambling the active center during each catalytic cycle provides an effective means to prevent ATP hydrolysis.</text>
</comment>
<dbReference type="NCBIfam" id="NF001381">
    <property type="entry name" value="PRK00279.1-3"/>
    <property type="match status" value="1"/>
</dbReference>
<evidence type="ECO:0000256" key="7">
    <source>
        <dbReference type="RuleBase" id="RU003331"/>
    </source>
</evidence>
<evidence type="ECO:0000256" key="4">
    <source>
        <dbReference type="ARBA" id="ARBA00022777"/>
    </source>
</evidence>
<evidence type="ECO:0000256" key="2">
    <source>
        <dbReference type="ARBA" id="ARBA00022727"/>
    </source>
</evidence>
<dbReference type="CDD" id="cd01428">
    <property type="entry name" value="ADK"/>
    <property type="match status" value="1"/>
</dbReference>
<dbReference type="RefSeq" id="WP_167164529.1">
    <property type="nucleotide sequence ID" value="NZ_BAAAOO010000002.1"/>
</dbReference>
<evidence type="ECO:0000256" key="3">
    <source>
        <dbReference type="ARBA" id="ARBA00022741"/>
    </source>
</evidence>
<dbReference type="NCBIfam" id="NF011100">
    <property type="entry name" value="PRK14527.1"/>
    <property type="match status" value="1"/>
</dbReference>
<feature type="binding site" evidence="5">
    <location>
        <position position="133"/>
    </location>
    <ligand>
        <name>AMP</name>
        <dbReference type="ChEBI" id="CHEBI:456215"/>
    </ligand>
</feature>
<feature type="binding site" evidence="5">
    <location>
        <position position="92"/>
    </location>
    <ligand>
        <name>AMP</name>
        <dbReference type="ChEBI" id="CHEBI:456215"/>
    </ligand>
</feature>
<evidence type="ECO:0000313" key="8">
    <source>
        <dbReference type="EMBL" id="NIH55854.1"/>
    </source>
</evidence>
<keyword evidence="2 5" id="KW-0545">Nucleotide biosynthesis</keyword>
<keyword evidence="5 7" id="KW-0067">ATP-binding</keyword>
<dbReference type="PRINTS" id="PR00094">
    <property type="entry name" value="ADENYLTKNASE"/>
</dbReference>
<keyword evidence="3 5" id="KW-0547">Nucleotide-binding</keyword>
<evidence type="ECO:0000256" key="5">
    <source>
        <dbReference type="HAMAP-Rule" id="MF_00235"/>
    </source>
</evidence>
<dbReference type="InterPro" id="IPR027417">
    <property type="entry name" value="P-loop_NTPase"/>
</dbReference>
<dbReference type="NCBIfam" id="NF011105">
    <property type="entry name" value="PRK14532.1"/>
    <property type="match status" value="1"/>
</dbReference>
<dbReference type="GO" id="GO:0004017">
    <property type="term" value="F:AMP kinase activity"/>
    <property type="evidence" value="ECO:0007669"/>
    <property type="project" value="UniProtKB-EC"/>
</dbReference>
<feature type="binding site" evidence="5">
    <location>
        <position position="144"/>
    </location>
    <ligand>
        <name>AMP</name>
        <dbReference type="ChEBI" id="CHEBI:456215"/>
    </ligand>
</feature>
<dbReference type="Proteomes" id="UP000749311">
    <property type="component" value="Unassembled WGS sequence"/>
</dbReference>
<protein>
    <recommendedName>
        <fullName evidence="5 7">Adenylate kinase</fullName>
        <shortName evidence="5">AK</shortName>
        <ecNumber evidence="5 7">2.7.4.3</ecNumber>
    </recommendedName>
    <alternativeName>
        <fullName evidence="5">ATP-AMP transphosphorylase</fullName>
    </alternativeName>
    <alternativeName>
        <fullName evidence="5">ATP:AMP phosphotransferase</fullName>
    </alternativeName>
    <alternativeName>
        <fullName evidence="5">Adenylate monophosphate kinase</fullName>
    </alternativeName>
</protein>
<dbReference type="PROSITE" id="PS00113">
    <property type="entry name" value="ADENYLATE_KINASE"/>
    <property type="match status" value="1"/>
</dbReference>
<feature type="binding site" evidence="5">
    <location>
        <begin position="85"/>
        <end position="88"/>
    </location>
    <ligand>
        <name>AMP</name>
        <dbReference type="ChEBI" id="CHEBI:456215"/>
    </ligand>
</feature>
<dbReference type="EC" id="2.7.4.3" evidence="5 7"/>
<dbReference type="InterPro" id="IPR033690">
    <property type="entry name" value="Adenylat_kinase_CS"/>
</dbReference>
<comment type="subcellular location">
    <subcellularLocation>
        <location evidence="5 7">Cytoplasm</location>
    </subcellularLocation>
</comment>
<comment type="pathway">
    <text evidence="5">Purine metabolism; AMP biosynthesis via salvage pathway; AMP from ADP: step 1/1.</text>
</comment>
<comment type="similarity">
    <text evidence="5 6">Belongs to the adenylate kinase family.</text>
</comment>
<feature type="binding site" evidence="5">
    <location>
        <position position="127"/>
    </location>
    <ligand>
        <name>ATP</name>
        <dbReference type="ChEBI" id="CHEBI:30616"/>
    </ligand>
</feature>
<dbReference type="InterPro" id="IPR000850">
    <property type="entry name" value="Adenylat/UMP-CMP_kin"/>
</dbReference>
<comment type="caution">
    <text evidence="8">The sequence shown here is derived from an EMBL/GenBank/DDBJ whole genome shotgun (WGS) entry which is preliminary data.</text>
</comment>
<dbReference type="Pfam" id="PF00406">
    <property type="entry name" value="ADK"/>
    <property type="match status" value="1"/>
</dbReference>
<evidence type="ECO:0000313" key="9">
    <source>
        <dbReference type="Proteomes" id="UP000749311"/>
    </source>
</evidence>
<evidence type="ECO:0000256" key="1">
    <source>
        <dbReference type="ARBA" id="ARBA00022679"/>
    </source>
</evidence>
<comment type="caution">
    <text evidence="5">Lacks conserved residue(s) required for the propagation of feature annotation.</text>
</comment>
<proteinExistence type="inferred from homology"/>
<accession>A0ABX0SC00</accession>
<sequence length="195" mass="20837">MRLLIMGAPGAGKGTQARGIADHYGIPAISTGDIFRANVRDKTPLGQQVEAILGRGDYVPDELTEQIVADRLAQPDAAAGFLLDGFPRTLHQLAALDETLAADGQALDAVLSLVVDPEDLIARLLHRAEIEGRADDNEETIRHRMDVYTSDTKPLLDNYGDRGLLVEVDGDGTIEEVGARLVAALDERMGGAGSR</sequence>
<comment type="function">
    <text evidence="5">Catalyzes the reversible transfer of the terminal phosphate group between ATP and AMP. Plays an important role in cellular energy homeostasis and in adenine nucleotide metabolism.</text>
</comment>
<feature type="region of interest" description="NMP" evidence="5">
    <location>
        <begin position="30"/>
        <end position="59"/>
    </location>
</feature>
<feature type="binding site" evidence="5">
    <location>
        <position position="36"/>
    </location>
    <ligand>
        <name>AMP</name>
        <dbReference type="ChEBI" id="CHEBI:456215"/>
    </ligand>
</feature>
<keyword evidence="1 5" id="KW-0808">Transferase</keyword>
<name>A0ABX0SC00_9ACTN</name>
<dbReference type="SUPFAM" id="SSF52540">
    <property type="entry name" value="P-loop containing nucleoside triphosphate hydrolases"/>
    <property type="match status" value="1"/>
</dbReference>
<dbReference type="HAMAP" id="MF_00235">
    <property type="entry name" value="Adenylate_kinase_Adk"/>
    <property type="match status" value="1"/>
</dbReference>
<keyword evidence="9" id="KW-1185">Reference proteome</keyword>
<feature type="binding site" evidence="5">
    <location>
        <position position="31"/>
    </location>
    <ligand>
        <name>AMP</name>
        <dbReference type="ChEBI" id="CHEBI:456215"/>
    </ligand>
</feature>
<feature type="binding site" evidence="5">
    <location>
        <begin position="10"/>
        <end position="15"/>
    </location>
    <ligand>
        <name>ATP</name>
        <dbReference type="ChEBI" id="CHEBI:30616"/>
    </ligand>
</feature>
<dbReference type="EMBL" id="JAAMOZ010000001">
    <property type="protein sequence ID" value="NIH55854.1"/>
    <property type="molecule type" value="Genomic_DNA"/>
</dbReference>
<dbReference type="PANTHER" id="PTHR23359">
    <property type="entry name" value="NUCLEOTIDE KINASE"/>
    <property type="match status" value="1"/>
</dbReference>
<dbReference type="Gene3D" id="3.40.50.300">
    <property type="entry name" value="P-loop containing nucleotide triphosphate hydrolases"/>
    <property type="match status" value="1"/>
</dbReference>
<keyword evidence="5" id="KW-0963">Cytoplasm</keyword>